<protein>
    <submittedName>
        <fullName evidence="1">Uncharacterized protein</fullName>
    </submittedName>
</protein>
<organism evidence="1 2">
    <name type="scientific">Circinella minor</name>
    <dbReference type="NCBI Taxonomy" id="1195481"/>
    <lineage>
        <taxon>Eukaryota</taxon>
        <taxon>Fungi</taxon>
        <taxon>Fungi incertae sedis</taxon>
        <taxon>Mucoromycota</taxon>
        <taxon>Mucoromycotina</taxon>
        <taxon>Mucoromycetes</taxon>
        <taxon>Mucorales</taxon>
        <taxon>Lichtheimiaceae</taxon>
        <taxon>Circinella</taxon>
    </lineage>
</organism>
<accession>A0A8H7R762</accession>
<comment type="caution">
    <text evidence="1">The sequence shown here is derived from an EMBL/GenBank/DDBJ whole genome shotgun (WGS) entry which is preliminary data.</text>
</comment>
<dbReference type="AlphaFoldDB" id="A0A8H7R762"/>
<proteinExistence type="predicted"/>
<keyword evidence="2" id="KW-1185">Reference proteome</keyword>
<sequence>MRVLSILGDKNWSSAFSEEELNELRGAGDSLPCSVPQELEQCFAGPKKLKTGAHVF</sequence>
<dbReference type="OrthoDB" id="2296750at2759"/>
<feature type="non-terminal residue" evidence="1">
    <location>
        <position position="1"/>
    </location>
</feature>
<evidence type="ECO:0000313" key="1">
    <source>
        <dbReference type="EMBL" id="KAG2204900.1"/>
    </source>
</evidence>
<name>A0A8H7R762_9FUNG</name>
<dbReference type="EMBL" id="JAEPRB010001386">
    <property type="protein sequence ID" value="KAG2204900.1"/>
    <property type="molecule type" value="Genomic_DNA"/>
</dbReference>
<dbReference type="Proteomes" id="UP000646827">
    <property type="component" value="Unassembled WGS sequence"/>
</dbReference>
<evidence type="ECO:0000313" key="2">
    <source>
        <dbReference type="Proteomes" id="UP000646827"/>
    </source>
</evidence>
<reference evidence="1 2" key="1">
    <citation type="submission" date="2020-12" db="EMBL/GenBank/DDBJ databases">
        <title>Metabolic potential, ecology and presence of endohyphal bacteria is reflected in genomic diversity of Mucoromycotina.</title>
        <authorList>
            <person name="Muszewska A."/>
            <person name="Okrasinska A."/>
            <person name="Steczkiewicz K."/>
            <person name="Drgas O."/>
            <person name="Orlowska M."/>
            <person name="Perlinska-Lenart U."/>
            <person name="Aleksandrzak-Piekarczyk T."/>
            <person name="Szatraj K."/>
            <person name="Zielenkiewicz U."/>
            <person name="Pilsyk S."/>
            <person name="Malc E."/>
            <person name="Mieczkowski P."/>
            <person name="Kruszewska J.S."/>
            <person name="Biernat P."/>
            <person name="Pawlowska J."/>
        </authorList>
    </citation>
    <scope>NUCLEOTIDE SEQUENCE [LARGE SCALE GENOMIC DNA]</scope>
    <source>
        <strain evidence="1 2">CBS 142.35</strain>
    </source>
</reference>
<gene>
    <name evidence="1" type="ORF">INT45_002703</name>
</gene>